<feature type="domain" description="F-box" evidence="1">
    <location>
        <begin position="20"/>
        <end position="67"/>
    </location>
</feature>
<dbReference type="SUPFAM" id="SSF81383">
    <property type="entry name" value="F-box domain"/>
    <property type="match status" value="1"/>
</dbReference>
<evidence type="ECO:0000313" key="2">
    <source>
        <dbReference type="EMBL" id="CEH14796.1"/>
    </source>
</evidence>
<reference evidence="2 3" key="1">
    <citation type="submission" date="2014-09" db="EMBL/GenBank/DDBJ databases">
        <authorList>
            <person name="Magalhaes I.L.F."/>
            <person name="Oliveira U."/>
            <person name="Santos F.R."/>
            <person name="Vidigal T.H.D.A."/>
            <person name="Brescovit A.D."/>
            <person name="Santos A.J."/>
        </authorList>
    </citation>
    <scope>NUCLEOTIDE SEQUENCE [LARGE SCALE GENOMIC DNA]</scope>
</reference>
<accession>A0A0P1BFW8</accession>
<dbReference type="OrthoDB" id="2095648at2759"/>
<sequence length="293" mass="32634">MSTACQQEPGSGVVAIAAQGSSFHHLAEETLSGILVDVDPKTILRSRRVCGRWREWIDRSELVWRSIALSWGLIDHLAAPLCGQPQLSVYEAQALSSAMSYFEGIKSFKTLCCRYLTLTLTWHTPAVFQKLASKGEDLQEHMPCGRMILKGYEEGNEHLMLVGEPPSVRLIARVPGADRVNTDTRSPQKFAERGHQWLNDFDGLEGNLHPTIPMQALDIFSFDVEWAIVARVDAGLETCIEVWNLHRHKPGLSWYQASWVKSFNLCLPEDAGLPRAGAVSDSCLGHHLSAYIV</sequence>
<protein>
    <submittedName>
        <fullName evidence="2">F-box domain</fullName>
    </submittedName>
</protein>
<proteinExistence type="predicted"/>
<name>A0A0P1BFW8_9BASI</name>
<organism evidence="2 3">
    <name type="scientific">Ceraceosorus bombacis</name>
    <dbReference type="NCBI Taxonomy" id="401625"/>
    <lineage>
        <taxon>Eukaryota</taxon>
        <taxon>Fungi</taxon>
        <taxon>Dikarya</taxon>
        <taxon>Basidiomycota</taxon>
        <taxon>Ustilaginomycotina</taxon>
        <taxon>Exobasidiomycetes</taxon>
        <taxon>Ceraceosorales</taxon>
        <taxon>Ceraceosoraceae</taxon>
        <taxon>Ceraceosorus</taxon>
    </lineage>
</organism>
<dbReference type="EMBL" id="CCYA01000248">
    <property type="protein sequence ID" value="CEH14796.1"/>
    <property type="molecule type" value="Genomic_DNA"/>
</dbReference>
<dbReference type="InterPro" id="IPR001810">
    <property type="entry name" value="F-box_dom"/>
</dbReference>
<dbReference type="PROSITE" id="PS50181">
    <property type="entry name" value="FBOX"/>
    <property type="match status" value="1"/>
</dbReference>
<evidence type="ECO:0000259" key="1">
    <source>
        <dbReference type="PROSITE" id="PS50181"/>
    </source>
</evidence>
<dbReference type="Proteomes" id="UP000054845">
    <property type="component" value="Unassembled WGS sequence"/>
</dbReference>
<evidence type="ECO:0000313" key="3">
    <source>
        <dbReference type="Proteomes" id="UP000054845"/>
    </source>
</evidence>
<dbReference type="Gene3D" id="1.20.1280.50">
    <property type="match status" value="1"/>
</dbReference>
<keyword evidence="3" id="KW-1185">Reference proteome</keyword>
<dbReference type="AlphaFoldDB" id="A0A0P1BFW8"/>
<dbReference type="InterPro" id="IPR036047">
    <property type="entry name" value="F-box-like_dom_sf"/>
</dbReference>